<dbReference type="PANTHER" id="PTHR24264:SF65">
    <property type="entry name" value="SRCR DOMAIN-CONTAINING PROTEIN"/>
    <property type="match status" value="1"/>
</dbReference>
<dbReference type="STRING" id="151549.A0A4C1V1Q4"/>
<dbReference type="InterPro" id="IPR009003">
    <property type="entry name" value="Peptidase_S1_PA"/>
</dbReference>
<dbReference type="InterPro" id="IPR043504">
    <property type="entry name" value="Peptidase_S1_PA_chymotrypsin"/>
</dbReference>
<evidence type="ECO:0000256" key="3">
    <source>
        <dbReference type="ARBA" id="ARBA00022656"/>
    </source>
</evidence>
<accession>A0A4C1V1Q4</accession>
<dbReference type="PROSITE" id="PS00134">
    <property type="entry name" value="TRYPSIN_HIS"/>
    <property type="match status" value="1"/>
</dbReference>
<name>A0A4C1V1Q4_EUMVA</name>
<keyword evidence="4" id="KW-0645">Protease</keyword>
<keyword evidence="8" id="KW-1199">Hemostasis impairing toxin</keyword>
<dbReference type="EMBL" id="BGZK01000256">
    <property type="protein sequence ID" value="GBP32217.1"/>
    <property type="molecule type" value="Genomic_DNA"/>
</dbReference>
<keyword evidence="7" id="KW-1015">Disulfide bond</keyword>
<dbReference type="Gene3D" id="2.40.10.10">
    <property type="entry name" value="Trypsin-like serine proteases"/>
    <property type="match status" value="1"/>
</dbReference>
<evidence type="ECO:0000256" key="7">
    <source>
        <dbReference type="ARBA" id="ARBA00023157"/>
    </source>
</evidence>
<evidence type="ECO:0000259" key="12">
    <source>
        <dbReference type="PROSITE" id="PS50240"/>
    </source>
</evidence>
<organism evidence="13 14">
    <name type="scientific">Eumeta variegata</name>
    <name type="common">Bagworm moth</name>
    <name type="synonym">Eumeta japonica</name>
    <dbReference type="NCBI Taxonomy" id="151549"/>
    <lineage>
        <taxon>Eukaryota</taxon>
        <taxon>Metazoa</taxon>
        <taxon>Ecdysozoa</taxon>
        <taxon>Arthropoda</taxon>
        <taxon>Hexapoda</taxon>
        <taxon>Insecta</taxon>
        <taxon>Pterygota</taxon>
        <taxon>Neoptera</taxon>
        <taxon>Endopterygota</taxon>
        <taxon>Lepidoptera</taxon>
        <taxon>Glossata</taxon>
        <taxon>Ditrysia</taxon>
        <taxon>Tineoidea</taxon>
        <taxon>Psychidae</taxon>
        <taxon>Oiketicinae</taxon>
        <taxon>Eumeta</taxon>
    </lineage>
</organism>
<evidence type="ECO:0000256" key="4">
    <source>
        <dbReference type="ARBA" id="ARBA00022670"/>
    </source>
</evidence>
<dbReference type="InterPro" id="IPR050127">
    <property type="entry name" value="Serine_Proteases_S1"/>
</dbReference>
<evidence type="ECO:0000256" key="8">
    <source>
        <dbReference type="ARBA" id="ARBA00023240"/>
    </source>
</evidence>
<feature type="domain" description="Peptidase S1" evidence="12">
    <location>
        <begin position="59"/>
        <end position="215"/>
    </location>
</feature>
<dbReference type="GO" id="GO:0090729">
    <property type="term" value="F:toxin activity"/>
    <property type="evidence" value="ECO:0007669"/>
    <property type="project" value="UniProtKB-KW"/>
</dbReference>
<keyword evidence="2" id="KW-0964">Secreted</keyword>
<evidence type="ECO:0000256" key="5">
    <source>
        <dbReference type="ARBA" id="ARBA00022801"/>
    </source>
</evidence>
<evidence type="ECO:0000256" key="2">
    <source>
        <dbReference type="ARBA" id="ARBA00022525"/>
    </source>
</evidence>
<dbReference type="PROSITE" id="PS50240">
    <property type="entry name" value="TRYPSIN_DOM"/>
    <property type="match status" value="1"/>
</dbReference>
<comment type="function">
    <text evidence="9">Fibrinolytic activity; shows preferential cleavage of Arg-Gly bonds in all three fibrinogen chains. Contact with the caterpillars causes severe bleeding, due the anticoagulant effect of the protein.</text>
</comment>
<keyword evidence="6" id="KW-0720">Serine protease</keyword>
<keyword evidence="5" id="KW-0378">Hydrolase</keyword>
<dbReference type="SMART" id="SM00020">
    <property type="entry name" value="Tryp_SPc"/>
    <property type="match status" value="1"/>
</dbReference>
<dbReference type="InterPro" id="IPR018114">
    <property type="entry name" value="TRYPSIN_HIS"/>
</dbReference>
<dbReference type="PRINTS" id="PR00722">
    <property type="entry name" value="CHYMOTRYPSIN"/>
</dbReference>
<dbReference type="SUPFAM" id="SSF50494">
    <property type="entry name" value="Trypsin-like serine proteases"/>
    <property type="match status" value="1"/>
</dbReference>
<dbReference type="OrthoDB" id="6910021at2759"/>
<dbReference type="InterPro" id="IPR001254">
    <property type="entry name" value="Trypsin_dom"/>
</dbReference>
<feature type="region of interest" description="Disordered" evidence="11">
    <location>
        <begin position="1"/>
        <end position="28"/>
    </location>
</feature>
<evidence type="ECO:0000313" key="14">
    <source>
        <dbReference type="Proteomes" id="UP000299102"/>
    </source>
</evidence>
<comment type="subcellular location">
    <subcellularLocation>
        <location evidence="1">Secreted</location>
        <location evidence="1">Extracellular space</location>
    </subcellularLocation>
</comment>
<evidence type="ECO:0000256" key="11">
    <source>
        <dbReference type="SAM" id="MobiDB-lite"/>
    </source>
</evidence>
<keyword evidence="10" id="KW-1205">Fibrinolytic toxin</keyword>
<evidence type="ECO:0000256" key="10">
    <source>
        <dbReference type="ARBA" id="ARBA00084094"/>
    </source>
</evidence>
<dbReference type="AlphaFoldDB" id="A0A4C1V1Q4"/>
<evidence type="ECO:0000256" key="6">
    <source>
        <dbReference type="ARBA" id="ARBA00022825"/>
    </source>
</evidence>
<dbReference type="Pfam" id="PF00089">
    <property type="entry name" value="Trypsin"/>
    <property type="match status" value="1"/>
</dbReference>
<proteinExistence type="predicted"/>
<comment type="caution">
    <text evidence="13">The sequence shown here is derived from an EMBL/GenBank/DDBJ whole genome shotgun (WGS) entry which is preliminary data.</text>
</comment>
<dbReference type="FunFam" id="2.40.10.10:FF:000068">
    <property type="entry name" value="transmembrane protease serine 2"/>
    <property type="match status" value="1"/>
</dbReference>
<evidence type="ECO:0000256" key="1">
    <source>
        <dbReference type="ARBA" id="ARBA00004239"/>
    </source>
</evidence>
<protein>
    <submittedName>
        <fullName evidence="13">Trypsin epsilon</fullName>
    </submittedName>
</protein>
<keyword evidence="3" id="KW-0800">Toxin</keyword>
<gene>
    <name evidence="13" type="primary">epsilonTry</name>
    <name evidence="13" type="ORF">EVAR_27641_1</name>
</gene>
<dbReference type="PANTHER" id="PTHR24264">
    <property type="entry name" value="TRYPSIN-RELATED"/>
    <property type="match status" value="1"/>
</dbReference>
<dbReference type="Proteomes" id="UP000299102">
    <property type="component" value="Unassembled WGS sequence"/>
</dbReference>
<reference evidence="13 14" key="1">
    <citation type="journal article" date="2019" name="Commun. Biol.">
        <title>The bagworm genome reveals a unique fibroin gene that provides high tensile strength.</title>
        <authorList>
            <person name="Kono N."/>
            <person name="Nakamura H."/>
            <person name="Ohtoshi R."/>
            <person name="Tomita M."/>
            <person name="Numata K."/>
            <person name="Arakawa K."/>
        </authorList>
    </citation>
    <scope>NUCLEOTIDE SEQUENCE [LARGE SCALE GENOMIC DNA]</scope>
</reference>
<evidence type="ECO:0000313" key="13">
    <source>
        <dbReference type="EMBL" id="GBP32217.1"/>
    </source>
</evidence>
<dbReference type="GO" id="GO:0005615">
    <property type="term" value="C:extracellular space"/>
    <property type="evidence" value="ECO:0007669"/>
    <property type="project" value="TreeGrafter"/>
</dbReference>
<dbReference type="GO" id="GO:0006508">
    <property type="term" value="P:proteolysis"/>
    <property type="evidence" value="ECO:0007669"/>
    <property type="project" value="UniProtKB-KW"/>
</dbReference>
<evidence type="ECO:0000256" key="9">
    <source>
        <dbReference type="ARBA" id="ARBA00055534"/>
    </source>
</evidence>
<sequence>MSRGCDSTEAENEDANSSGSDPEWTPPPTTREIAFFAIKDVVKENIKYVPMPDECNKRIVGGFEISIERTPYQIALKKYTFFKWETFCGGSLVTMTYVLTAAHCVMSDSDTLRSSSDVRVVAATTRAVSTLFTYGSEHWRRLRRVWVHDGYSSYSFVNDIAVIQVDGAFIRSRSIRPVRLHTKDTNFEAAPGTVCVVSGYGYRENVNFVPQIFDF</sequence>
<dbReference type="InterPro" id="IPR001314">
    <property type="entry name" value="Peptidase_S1A"/>
</dbReference>
<dbReference type="GO" id="GO:0004252">
    <property type="term" value="F:serine-type endopeptidase activity"/>
    <property type="evidence" value="ECO:0007669"/>
    <property type="project" value="InterPro"/>
</dbReference>
<keyword evidence="14" id="KW-1185">Reference proteome</keyword>